<keyword evidence="2" id="KW-1185">Reference proteome</keyword>
<protein>
    <submittedName>
        <fullName evidence="1">Uncharacterized protein</fullName>
    </submittedName>
</protein>
<dbReference type="EMBL" id="CM042058">
    <property type="protein sequence ID" value="KAI3684295.1"/>
    <property type="molecule type" value="Genomic_DNA"/>
</dbReference>
<gene>
    <name evidence="1" type="ORF">L6452_33516</name>
</gene>
<accession>A0ACB8YJU2</accession>
<organism evidence="1 2">
    <name type="scientific">Arctium lappa</name>
    <name type="common">Greater burdock</name>
    <name type="synonym">Lappa major</name>
    <dbReference type="NCBI Taxonomy" id="4217"/>
    <lineage>
        <taxon>Eukaryota</taxon>
        <taxon>Viridiplantae</taxon>
        <taxon>Streptophyta</taxon>
        <taxon>Embryophyta</taxon>
        <taxon>Tracheophyta</taxon>
        <taxon>Spermatophyta</taxon>
        <taxon>Magnoliopsida</taxon>
        <taxon>eudicotyledons</taxon>
        <taxon>Gunneridae</taxon>
        <taxon>Pentapetalae</taxon>
        <taxon>asterids</taxon>
        <taxon>campanulids</taxon>
        <taxon>Asterales</taxon>
        <taxon>Asteraceae</taxon>
        <taxon>Carduoideae</taxon>
        <taxon>Cardueae</taxon>
        <taxon>Arctiinae</taxon>
        <taxon>Arctium</taxon>
    </lineage>
</organism>
<name>A0ACB8YJU2_ARCLA</name>
<comment type="caution">
    <text evidence="1">The sequence shown here is derived from an EMBL/GenBank/DDBJ whole genome shotgun (WGS) entry which is preliminary data.</text>
</comment>
<dbReference type="Proteomes" id="UP001055879">
    <property type="component" value="Linkage Group LG12"/>
</dbReference>
<evidence type="ECO:0000313" key="2">
    <source>
        <dbReference type="Proteomes" id="UP001055879"/>
    </source>
</evidence>
<evidence type="ECO:0000313" key="1">
    <source>
        <dbReference type="EMBL" id="KAI3684295.1"/>
    </source>
</evidence>
<proteinExistence type="predicted"/>
<sequence>MFSWVTPSINHVNHPLPSAFSHYIFRLNLQPYPLDYLIRFTERFLIRFRFCQVISLQILRLVEVDNGCDTSPWHSSCNDL</sequence>
<reference evidence="2" key="1">
    <citation type="journal article" date="2022" name="Mol. Ecol. Resour.">
        <title>The genomes of chicory, endive, great burdock and yacon provide insights into Asteraceae palaeo-polyploidization history and plant inulin production.</title>
        <authorList>
            <person name="Fan W."/>
            <person name="Wang S."/>
            <person name="Wang H."/>
            <person name="Wang A."/>
            <person name="Jiang F."/>
            <person name="Liu H."/>
            <person name="Zhao H."/>
            <person name="Xu D."/>
            <person name="Zhang Y."/>
        </authorList>
    </citation>
    <scope>NUCLEOTIDE SEQUENCE [LARGE SCALE GENOMIC DNA]</scope>
    <source>
        <strain evidence="2">cv. Niubang</strain>
    </source>
</reference>
<reference evidence="1 2" key="2">
    <citation type="journal article" date="2022" name="Mol. Ecol. Resour.">
        <title>The genomes of chicory, endive, great burdock and yacon provide insights into Asteraceae paleo-polyploidization history and plant inulin production.</title>
        <authorList>
            <person name="Fan W."/>
            <person name="Wang S."/>
            <person name="Wang H."/>
            <person name="Wang A."/>
            <person name="Jiang F."/>
            <person name="Liu H."/>
            <person name="Zhao H."/>
            <person name="Xu D."/>
            <person name="Zhang Y."/>
        </authorList>
    </citation>
    <scope>NUCLEOTIDE SEQUENCE [LARGE SCALE GENOMIC DNA]</scope>
    <source>
        <strain evidence="2">cv. Niubang</strain>
    </source>
</reference>